<feature type="compositionally biased region" description="Polar residues" evidence="1">
    <location>
        <begin position="530"/>
        <end position="546"/>
    </location>
</feature>
<organism evidence="3 4">
    <name type="scientific">Piloderma croceum (strain F 1598)</name>
    <dbReference type="NCBI Taxonomy" id="765440"/>
    <lineage>
        <taxon>Eukaryota</taxon>
        <taxon>Fungi</taxon>
        <taxon>Dikarya</taxon>
        <taxon>Basidiomycota</taxon>
        <taxon>Agaricomycotina</taxon>
        <taxon>Agaricomycetes</taxon>
        <taxon>Agaricomycetidae</taxon>
        <taxon>Atheliales</taxon>
        <taxon>Atheliaceae</taxon>
        <taxon>Piloderma</taxon>
    </lineage>
</organism>
<reference evidence="3 4" key="1">
    <citation type="submission" date="2014-04" db="EMBL/GenBank/DDBJ databases">
        <authorList>
            <consortium name="DOE Joint Genome Institute"/>
            <person name="Kuo A."/>
            <person name="Tarkka M."/>
            <person name="Buscot F."/>
            <person name="Kohler A."/>
            <person name="Nagy L.G."/>
            <person name="Floudas D."/>
            <person name="Copeland A."/>
            <person name="Barry K.W."/>
            <person name="Cichocki N."/>
            <person name="Veneault-Fourrey C."/>
            <person name="LaButti K."/>
            <person name="Lindquist E.A."/>
            <person name="Lipzen A."/>
            <person name="Lundell T."/>
            <person name="Morin E."/>
            <person name="Murat C."/>
            <person name="Sun H."/>
            <person name="Tunlid A."/>
            <person name="Henrissat B."/>
            <person name="Grigoriev I.V."/>
            <person name="Hibbett D.S."/>
            <person name="Martin F."/>
            <person name="Nordberg H.P."/>
            <person name="Cantor M.N."/>
            <person name="Hua S.X."/>
        </authorList>
    </citation>
    <scope>NUCLEOTIDE SEQUENCE [LARGE SCALE GENOMIC DNA]</scope>
    <source>
        <strain evidence="3 4">F 1598</strain>
    </source>
</reference>
<name>A0A0C3C376_PILCF</name>
<dbReference type="InterPro" id="IPR029052">
    <property type="entry name" value="Metallo-depent_PP-like"/>
</dbReference>
<feature type="domain" description="RRM" evidence="2">
    <location>
        <begin position="554"/>
        <end position="624"/>
    </location>
</feature>
<dbReference type="PANTHER" id="PTHR31987:SF11">
    <property type="entry name" value="DUF2433 DOMAIN-CONTAINING PROTEIN"/>
    <property type="match status" value="1"/>
</dbReference>
<feature type="compositionally biased region" description="Polar residues" evidence="1">
    <location>
        <begin position="509"/>
        <end position="522"/>
    </location>
</feature>
<dbReference type="PANTHER" id="PTHR31987">
    <property type="entry name" value="GLUTAMINASE A-RELATED"/>
    <property type="match status" value="1"/>
</dbReference>
<sequence>MQRPGSTSAHSAVSPRPPVPVGHQVNTQTKVLDTIQGRILCVADIRGRLSALNDLAREANAQAVVHTGDFGFFESTSLDRINDRTLRHLTMYSPLIPSAQRTHLLAPENPPSAIRTTVNINLLSEFPTLLSGQIKLQIPVYTVWGACEDVSVLEKFRSGTYTIDNLHVLDEATTRLLDVGGVKLRLLGLGGALVPHKMFDNGEGMATIAGGQGTMWTTALQIGELVDTAQRVYDATETRLLITHASPGREGIMAQLALVLKADLTISAGLHFRYASSYNEFSVQGDFEGFRHKLVVGKEGFDKVWDGVKTQVDAVIDEHQRVLLDKALSVVERVPTIGGAEEPAWKNCWNWNLCDAAYGSLILEIKEGRVSAELKSQGFNYAYRRTATPTTAVTPNSATSSLPNTNAAVKPPTTDKPIPPHMTNRSNASTPPAKESAKDTSSKANGAPPNAGSTDKAEKEKQKRKEKKDRKDREKAEREAKEADEVKDGSAAAAVEPSTPAQVPKSGKATPTSNPPEASTSAADLDSELKSPTTESTGGARTPTSKRGQKNPWTIFMRMSVTVTESELREFFGEAKEGIIRINLPQPYSGRAKIAYVEFGDEEAMKAGLDKHAEKLKDTIPEVKQATPPEERHPGGSRGGPPGRGRGGRGGFVARGFAAAGLTKGGPKGSGESSASTPAPSGDN</sequence>
<accession>A0A0C3C376</accession>
<evidence type="ECO:0000313" key="4">
    <source>
        <dbReference type="Proteomes" id="UP000054166"/>
    </source>
</evidence>
<dbReference type="EMBL" id="KN832989">
    <property type="protein sequence ID" value="KIM84032.1"/>
    <property type="molecule type" value="Genomic_DNA"/>
</dbReference>
<feature type="compositionally biased region" description="Gly residues" evidence="1">
    <location>
        <begin position="636"/>
        <end position="653"/>
    </location>
</feature>
<evidence type="ECO:0000256" key="1">
    <source>
        <dbReference type="SAM" id="MobiDB-lite"/>
    </source>
</evidence>
<feature type="compositionally biased region" description="Basic and acidic residues" evidence="1">
    <location>
        <begin position="455"/>
        <end position="488"/>
    </location>
</feature>
<dbReference type="OrthoDB" id="3918848at2759"/>
<feature type="compositionally biased region" description="Polar residues" evidence="1">
    <location>
        <begin position="1"/>
        <end position="11"/>
    </location>
</feature>
<dbReference type="InterPro" id="IPR000504">
    <property type="entry name" value="RRM_dom"/>
</dbReference>
<dbReference type="SMART" id="SM00360">
    <property type="entry name" value="RRM"/>
    <property type="match status" value="1"/>
</dbReference>
<proteinExistence type="predicted"/>
<dbReference type="HOGENOM" id="CLU_016583_0_1_1"/>
<dbReference type="GO" id="GO:0003723">
    <property type="term" value="F:RNA binding"/>
    <property type="evidence" value="ECO:0007669"/>
    <property type="project" value="InterPro"/>
</dbReference>
<dbReference type="InterPro" id="IPR012677">
    <property type="entry name" value="Nucleotide-bd_a/b_plait_sf"/>
</dbReference>
<dbReference type="SUPFAM" id="SSF54928">
    <property type="entry name" value="RNA-binding domain, RBD"/>
    <property type="match status" value="1"/>
</dbReference>
<feature type="region of interest" description="Disordered" evidence="1">
    <location>
        <begin position="391"/>
        <end position="555"/>
    </location>
</feature>
<dbReference type="Proteomes" id="UP000054166">
    <property type="component" value="Unassembled WGS sequence"/>
</dbReference>
<dbReference type="SUPFAM" id="SSF56300">
    <property type="entry name" value="Metallo-dependent phosphatases"/>
    <property type="match status" value="1"/>
</dbReference>
<dbReference type="InParanoid" id="A0A0C3C376"/>
<protein>
    <recommendedName>
        <fullName evidence="2">RRM domain-containing protein</fullName>
    </recommendedName>
</protein>
<dbReference type="AlphaFoldDB" id="A0A0C3C376"/>
<reference evidence="4" key="2">
    <citation type="submission" date="2015-01" db="EMBL/GenBank/DDBJ databases">
        <title>Evolutionary Origins and Diversification of the Mycorrhizal Mutualists.</title>
        <authorList>
            <consortium name="DOE Joint Genome Institute"/>
            <consortium name="Mycorrhizal Genomics Consortium"/>
            <person name="Kohler A."/>
            <person name="Kuo A."/>
            <person name="Nagy L.G."/>
            <person name="Floudas D."/>
            <person name="Copeland A."/>
            <person name="Barry K.W."/>
            <person name="Cichocki N."/>
            <person name="Veneault-Fourrey C."/>
            <person name="LaButti K."/>
            <person name="Lindquist E.A."/>
            <person name="Lipzen A."/>
            <person name="Lundell T."/>
            <person name="Morin E."/>
            <person name="Murat C."/>
            <person name="Riley R."/>
            <person name="Ohm R."/>
            <person name="Sun H."/>
            <person name="Tunlid A."/>
            <person name="Henrissat B."/>
            <person name="Grigoriev I.V."/>
            <person name="Hibbett D.S."/>
            <person name="Martin F."/>
        </authorList>
    </citation>
    <scope>NUCLEOTIDE SEQUENCE [LARGE SCALE GENOMIC DNA]</scope>
    <source>
        <strain evidence="4">F 1598</strain>
    </source>
</reference>
<dbReference type="InterPro" id="IPR018829">
    <property type="entry name" value="DUF2433"/>
</dbReference>
<feature type="compositionally biased region" description="Polar residues" evidence="1">
    <location>
        <begin position="671"/>
        <end position="684"/>
    </location>
</feature>
<keyword evidence="4" id="KW-1185">Reference proteome</keyword>
<feature type="compositionally biased region" description="Low complexity" evidence="1">
    <location>
        <begin position="391"/>
        <end position="400"/>
    </location>
</feature>
<dbReference type="STRING" id="765440.A0A0C3C376"/>
<feature type="region of interest" description="Disordered" evidence="1">
    <location>
        <begin position="1"/>
        <end position="23"/>
    </location>
</feature>
<dbReference type="Pfam" id="PF10360">
    <property type="entry name" value="DUF2433"/>
    <property type="match status" value="1"/>
</dbReference>
<evidence type="ECO:0000259" key="2">
    <source>
        <dbReference type="SMART" id="SM00360"/>
    </source>
</evidence>
<dbReference type="InterPro" id="IPR035979">
    <property type="entry name" value="RBD_domain_sf"/>
</dbReference>
<dbReference type="InterPro" id="IPR052743">
    <property type="entry name" value="Glutaminase_GtaA"/>
</dbReference>
<dbReference type="Gene3D" id="3.30.70.330">
    <property type="match status" value="1"/>
</dbReference>
<feature type="region of interest" description="Disordered" evidence="1">
    <location>
        <begin position="621"/>
        <end position="684"/>
    </location>
</feature>
<evidence type="ECO:0000313" key="3">
    <source>
        <dbReference type="EMBL" id="KIM84032.1"/>
    </source>
</evidence>
<gene>
    <name evidence="3" type="ORF">PILCRDRAFT_819064</name>
</gene>